<protein>
    <submittedName>
        <fullName evidence="1">JAB domain-containing protein</fullName>
    </submittedName>
</protein>
<reference evidence="2" key="1">
    <citation type="submission" date="2016-10" db="EMBL/GenBank/DDBJ databases">
        <authorList>
            <person name="Varghese N."/>
            <person name="Submissions S."/>
        </authorList>
    </citation>
    <scope>NUCLEOTIDE SEQUENCE [LARGE SCALE GENOMIC DNA]</scope>
    <source>
        <strain evidence="2">CGMCC 1.10697</strain>
    </source>
</reference>
<organism evidence="1 2">
    <name type="scientific">Nocardioides alpinus</name>
    <dbReference type="NCBI Taxonomy" id="748909"/>
    <lineage>
        <taxon>Bacteria</taxon>
        <taxon>Bacillati</taxon>
        <taxon>Actinomycetota</taxon>
        <taxon>Actinomycetes</taxon>
        <taxon>Propionibacteriales</taxon>
        <taxon>Nocardioidaceae</taxon>
        <taxon>Nocardioides</taxon>
    </lineage>
</organism>
<sequence length="164" mass="18157">MKLTSVERVLISMRVLQPTLDFLAERGAQGHEGFVVWGARLRDQGTTLEFTSPYVPHQTAHTTTKGLLVTVDGAALDRMNRAFYARGEIAAGQVHSHPTDAYHSETDDHFPLVTLRGAISLVVPDFAQHGLASSDRWAWYRLLGLGEWESLPPHVQVAITEEDA</sequence>
<dbReference type="SUPFAM" id="SSF102712">
    <property type="entry name" value="JAB1/MPN domain"/>
    <property type="match status" value="1"/>
</dbReference>
<dbReference type="STRING" id="748909.SAMN05192575_101181"/>
<dbReference type="Proteomes" id="UP000199113">
    <property type="component" value="Unassembled WGS sequence"/>
</dbReference>
<dbReference type="AlphaFoldDB" id="A0A1I0VFB5"/>
<name>A0A1I0VFB5_9ACTN</name>
<dbReference type="EMBL" id="FOKC01000001">
    <property type="protein sequence ID" value="SFA75055.1"/>
    <property type="molecule type" value="Genomic_DNA"/>
</dbReference>
<gene>
    <name evidence="1" type="ORF">SAMN05192575_101181</name>
</gene>
<evidence type="ECO:0000313" key="1">
    <source>
        <dbReference type="EMBL" id="SFA75055.1"/>
    </source>
</evidence>
<dbReference type="RefSeq" id="WP_139227534.1">
    <property type="nucleotide sequence ID" value="NZ_FOKC01000001.1"/>
</dbReference>
<dbReference type="OrthoDB" id="9804316at2"/>
<accession>A0A1I0VFB5</accession>
<evidence type="ECO:0000313" key="2">
    <source>
        <dbReference type="Proteomes" id="UP000199113"/>
    </source>
</evidence>
<proteinExistence type="predicted"/>